<accession>A0A3G8YK77</accession>
<proteinExistence type="predicted"/>
<feature type="signal peptide" evidence="1">
    <location>
        <begin position="1"/>
        <end position="24"/>
    </location>
</feature>
<feature type="chain" id="PRO_5018277261" description="Transglutaminase-like domain-containing protein" evidence="1">
    <location>
        <begin position="25"/>
        <end position="353"/>
    </location>
</feature>
<evidence type="ECO:0000313" key="2">
    <source>
        <dbReference type="EMBL" id="AZI42934.1"/>
    </source>
</evidence>
<organism evidence="2 3">
    <name type="scientific">Deinococcus psychrotolerans</name>
    <dbReference type="NCBI Taxonomy" id="2489213"/>
    <lineage>
        <taxon>Bacteria</taxon>
        <taxon>Thermotogati</taxon>
        <taxon>Deinococcota</taxon>
        <taxon>Deinococci</taxon>
        <taxon>Deinococcales</taxon>
        <taxon>Deinococcaceae</taxon>
        <taxon>Deinococcus</taxon>
    </lineage>
</organism>
<keyword evidence="1" id="KW-0732">Signal</keyword>
<dbReference type="Proteomes" id="UP000276417">
    <property type="component" value="Chromosome 1"/>
</dbReference>
<dbReference type="OrthoDB" id="58636at2"/>
<reference evidence="2 3" key="1">
    <citation type="submission" date="2018-11" db="EMBL/GenBank/DDBJ databases">
        <title>Deinococcus shelandsis sp. nov., isolated from South Shetland Islands soil of Antarctica.</title>
        <authorList>
            <person name="Tian J."/>
        </authorList>
    </citation>
    <scope>NUCLEOTIDE SEQUENCE [LARGE SCALE GENOMIC DNA]</scope>
    <source>
        <strain evidence="2 3">S14-83T</strain>
    </source>
</reference>
<evidence type="ECO:0000313" key="3">
    <source>
        <dbReference type="Proteomes" id="UP000276417"/>
    </source>
</evidence>
<dbReference type="EMBL" id="CP034183">
    <property type="protein sequence ID" value="AZI42934.1"/>
    <property type="molecule type" value="Genomic_DNA"/>
</dbReference>
<dbReference type="RefSeq" id="WP_124870486.1">
    <property type="nucleotide sequence ID" value="NZ_CP034183.1"/>
</dbReference>
<sequence length="353" mass="37628">MFNFPTSKAQILLALPLLLGSVYAAAPAPAPKDAAYAYGSSAFNALAQDSYAVRALKTPEFSTWLEGKYAAANFPLSGGKTLLAGLAARKAAIAAASGDQRDQLAQDTAQWAHTFIKKILPNFSLERGYEFAYAVSSGQRQCLLQSLLISALLQQTGLDAGAVMVWQNDKGQESNLGHVVALVRLPSGKAALLDDASDPKPFMTHQGLLLRDGDAYRFVHPVYDGEKITGFKRPDTQKSVALASARPLDLAYLKSQINYYRGERTDGGFMGAGGNYAGKSTQTGLAQSAKFLQQAISDDSQNALATYVLGLVQRKLGQNVQAKASILAGVKLYQVQGHLPAGPADALKWAQSN</sequence>
<gene>
    <name evidence="2" type="ORF">EHF33_09395</name>
</gene>
<name>A0A3G8YK77_9DEIO</name>
<evidence type="ECO:0000256" key="1">
    <source>
        <dbReference type="SAM" id="SignalP"/>
    </source>
</evidence>
<dbReference type="AlphaFoldDB" id="A0A3G8YK77"/>
<evidence type="ECO:0008006" key="4">
    <source>
        <dbReference type="Google" id="ProtNLM"/>
    </source>
</evidence>
<dbReference type="KEGG" id="dph:EHF33_09395"/>
<protein>
    <recommendedName>
        <fullName evidence="4">Transglutaminase-like domain-containing protein</fullName>
    </recommendedName>
</protein>
<keyword evidence="3" id="KW-1185">Reference proteome</keyword>